<protein>
    <submittedName>
        <fullName evidence="2">Uncharacterized protein</fullName>
    </submittedName>
</protein>
<feature type="compositionally biased region" description="Polar residues" evidence="1">
    <location>
        <begin position="1"/>
        <end position="10"/>
    </location>
</feature>
<sequence>MANVKGQGNITAGKGQIKPNAQSNKMGLENILGKYHYHNNLDQLIQQYNRKMDASDTSRYELISPIYNSAMQLSRDEGGKALEDQINTLFKAYQLAWKQHELTGEMEKNMINSVDNLLGKFRNDLKSNIKGSDLYNLLPLMFLNKDLRQKVGGLYNNLSSNPELNDTNKKVTLYDNLMDNQKDPKQRLIDYFGSLSDDASNAYMKKGHTKQEADNLIGGAKKAYESIVNGLDSSTLTMLIADSAKELEGDIQLGLGKVKPETIEKATANLQPSEYSNITSLYQGMKQGQS</sequence>
<evidence type="ECO:0000256" key="1">
    <source>
        <dbReference type="SAM" id="MobiDB-lite"/>
    </source>
</evidence>
<feature type="region of interest" description="Disordered" evidence="1">
    <location>
        <begin position="1"/>
        <end position="21"/>
    </location>
</feature>
<organism evidence="2 3">
    <name type="scientific">Candidatus Acidifodinimicrobium mancum</name>
    <dbReference type="NCBI Taxonomy" id="2898728"/>
    <lineage>
        <taxon>Archaea</taxon>
        <taxon>Candidatus Parvarchaeota</taxon>
        <taxon>Candidatus Acidifodinimicrobiaceae</taxon>
        <taxon>Candidatus Acidifodinimicrobium</taxon>
    </lineage>
</organism>
<dbReference type="EMBL" id="JADFAR010000004">
    <property type="protein sequence ID" value="MBE5728273.1"/>
    <property type="molecule type" value="Genomic_DNA"/>
</dbReference>
<dbReference type="AlphaFoldDB" id="A0A8T3USK8"/>
<proteinExistence type="predicted"/>
<name>A0A8T3USK8_9ARCH</name>
<reference evidence="2 3" key="1">
    <citation type="submission" date="2020-09" db="EMBL/GenBank/DDBJ databases">
        <title>Genomic characterization of a novel Parvarchaeota family in acid mine drainage sediments.</title>
        <authorList>
            <person name="Luo Z.-H."/>
        </authorList>
    </citation>
    <scope>NUCLEOTIDE SEQUENCE [LARGE SCALE GENOMIC DNA]</scope>
    <source>
        <strain evidence="2">MAS1_bins.189</strain>
    </source>
</reference>
<evidence type="ECO:0000313" key="3">
    <source>
        <dbReference type="Proteomes" id="UP000718571"/>
    </source>
</evidence>
<gene>
    <name evidence="2" type="ORF">IHE51_00200</name>
</gene>
<evidence type="ECO:0000313" key="2">
    <source>
        <dbReference type="EMBL" id="MBE5728273.1"/>
    </source>
</evidence>
<dbReference type="Proteomes" id="UP000718571">
    <property type="component" value="Unassembled WGS sequence"/>
</dbReference>
<accession>A0A8T3USK8</accession>
<comment type="caution">
    <text evidence="2">The sequence shown here is derived from an EMBL/GenBank/DDBJ whole genome shotgun (WGS) entry which is preliminary data.</text>
</comment>